<evidence type="ECO:0000313" key="8">
    <source>
        <dbReference type="EMBL" id="OAY38951.1"/>
    </source>
</evidence>
<dbReference type="OMA" id="NGLWDEI"/>
<comment type="caution">
    <text evidence="8">The sequence shown here is derived from an EMBL/GenBank/DDBJ whole genome shotgun (WGS) entry which is preliminary data.</text>
</comment>
<dbReference type="Pfam" id="PF13837">
    <property type="entry name" value="Myb_DNA-bind_4"/>
    <property type="match status" value="2"/>
</dbReference>
<evidence type="ECO:0000256" key="2">
    <source>
        <dbReference type="ARBA" id="ARBA00022737"/>
    </source>
</evidence>
<dbReference type="GO" id="GO:0006355">
    <property type="term" value="P:regulation of DNA-templated transcription"/>
    <property type="evidence" value="ECO:0007669"/>
    <property type="project" value="UniProtKB-ARBA"/>
</dbReference>
<keyword evidence="9" id="KW-1185">Reference proteome</keyword>
<dbReference type="SMR" id="A0A2C9V3Q8"/>
<dbReference type="Proteomes" id="UP000091857">
    <property type="component" value="Chromosome 10"/>
</dbReference>
<organism evidence="8 9">
    <name type="scientific">Manihot esculenta</name>
    <name type="common">Cassava</name>
    <name type="synonym">Jatropha manihot</name>
    <dbReference type="NCBI Taxonomy" id="3983"/>
    <lineage>
        <taxon>Eukaryota</taxon>
        <taxon>Viridiplantae</taxon>
        <taxon>Streptophyta</taxon>
        <taxon>Embryophyta</taxon>
        <taxon>Tracheophyta</taxon>
        <taxon>Spermatophyta</taxon>
        <taxon>Magnoliopsida</taxon>
        <taxon>eudicotyledons</taxon>
        <taxon>Gunneridae</taxon>
        <taxon>Pentapetalae</taxon>
        <taxon>rosids</taxon>
        <taxon>fabids</taxon>
        <taxon>Malpighiales</taxon>
        <taxon>Euphorbiaceae</taxon>
        <taxon>Crotonoideae</taxon>
        <taxon>Manihoteae</taxon>
        <taxon>Manihot</taxon>
    </lineage>
</organism>
<dbReference type="FunFam" id="1.10.10.60:FF:000342">
    <property type="entry name" value="trihelix transcription factor PTL-like"/>
    <property type="match status" value="1"/>
</dbReference>
<dbReference type="InterPro" id="IPR001005">
    <property type="entry name" value="SANT/Myb"/>
</dbReference>
<feature type="domain" description="Myb-like" evidence="7">
    <location>
        <begin position="114"/>
        <end position="179"/>
    </location>
</feature>
<keyword evidence="2" id="KW-0677">Repeat</keyword>
<dbReference type="PANTHER" id="PTHR21654:SF63">
    <property type="entry name" value="MYB-LIKE DOMAIN-CONTAINING PROTEIN"/>
    <property type="match status" value="1"/>
</dbReference>
<keyword evidence="3" id="KW-0805">Transcription regulation</keyword>
<keyword evidence="6" id="KW-0539">Nucleus</keyword>
<reference evidence="9" key="1">
    <citation type="journal article" date="2016" name="Nat. Biotechnol.">
        <title>Sequencing wild and cultivated cassava and related species reveals extensive interspecific hybridization and genetic diversity.</title>
        <authorList>
            <person name="Bredeson J.V."/>
            <person name="Lyons J.B."/>
            <person name="Prochnik S.E."/>
            <person name="Wu G.A."/>
            <person name="Ha C.M."/>
            <person name="Edsinger-Gonzales E."/>
            <person name="Grimwood J."/>
            <person name="Schmutz J."/>
            <person name="Rabbi I.Y."/>
            <person name="Egesi C."/>
            <person name="Nauluvula P."/>
            <person name="Lebot V."/>
            <person name="Ndunguru J."/>
            <person name="Mkamilo G."/>
            <person name="Bart R.S."/>
            <person name="Setter T.L."/>
            <person name="Gleadow R.M."/>
            <person name="Kulakow P."/>
            <person name="Ferguson M.E."/>
            <person name="Rounsley S."/>
            <person name="Rokhsar D.S."/>
        </authorList>
    </citation>
    <scope>NUCLEOTIDE SEQUENCE [LARGE SCALE GENOMIC DNA]</scope>
    <source>
        <strain evidence="9">cv. AM560-2</strain>
    </source>
</reference>
<dbReference type="Gene3D" id="1.10.10.60">
    <property type="entry name" value="Homeodomain-like"/>
    <property type="match status" value="2"/>
</dbReference>
<protein>
    <recommendedName>
        <fullName evidence="7">Myb-like domain-containing protein</fullName>
    </recommendedName>
</protein>
<accession>A0A2C9V3Q8</accession>
<dbReference type="GO" id="GO:0003677">
    <property type="term" value="F:DNA binding"/>
    <property type="evidence" value="ECO:0007669"/>
    <property type="project" value="UniProtKB-KW"/>
</dbReference>
<dbReference type="OrthoDB" id="1919525at2759"/>
<dbReference type="EMBL" id="CM004396">
    <property type="protein sequence ID" value="OAY38951.1"/>
    <property type="molecule type" value="Genomic_DNA"/>
</dbReference>
<proteinExistence type="predicted"/>
<dbReference type="PANTHER" id="PTHR21654">
    <property type="entry name" value="FI21293P1"/>
    <property type="match status" value="1"/>
</dbReference>
<gene>
    <name evidence="8" type="ORF">MANES_10G055600v8</name>
</gene>
<evidence type="ECO:0000256" key="3">
    <source>
        <dbReference type="ARBA" id="ARBA00023015"/>
    </source>
</evidence>
<evidence type="ECO:0000313" key="9">
    <source>
        <dbReference type="Proteomes" id="UP000091857"/>
    </source>
</evidence>
<evidence type="ECO:0000256" key="5">
    <source>
        <dbReference type="ARBA" id="ARBA00023163"/>
    </source>
</evidence>
<keyword evidence="5" id="KW-0804">Transcription</keyword>
<keyword evidence="4" id="KW-0238">DNA-binding</keyword>
<dbReference type="AlphaFoldDB" id="A0A2C9V3Q8"/>
<name>A0A2C9V3Q8_MANES</name>
<sequence>MADHQYGSPDLRQLVAGRNHFQGIPLATEPFFLQTRTHGPQVHHFHHDSTVPAAHSGAEVMLPSGFIKLAHDHYYTNAATIPTTAAAAAATAATSSGAGGSFFGVDMENGWIGNDAGNNSRWPRQETLTLLEIRSRLDSRFKEATHKGPLWDEVSRIMAEEHGYQRSGKKCREKFENLYKYYKKTKEGKAGRQDGKHYRFFRQLEALYGETSNQTSASETHLVNPTSSFLYQTPTSHTINQENQESLQETKLTESLSFSNTFEFETSSSENNDVDLSAVAYMMNQSTEKMKGLSESQSYTKGKKSWKAKVKEFVDLKMRKLVERQEAWMERMLKTIEDREQERIYREEEWMKQEVARLDRIHEFWAKKRAWIEARDAALMEALKEHTGKGLELPSSSTSFDEQIAIETQSHYRYQDRNAKKIDMHETSSMRWMEPEILSLIQLRTTMEPRFQESEYSKEGLREEIAAKMDSLGYDQSTDECKEKWEKMNNYFNMTTTEGNKKRKEDLRTSNYFQSLDPYNDQEMAKLDERLNNSPSSNSYVGSQVNGSNCYHQDPINGGGHLWNKYGLKLSKEKNQLL</sequence>
<evidence type="ECO:0000259" key="7">
    <source>
        <dbReference type="PROSITE" id="PS50090"/>
    </source>
</evidence>
<evidence type="ECO:0000256" key="6">
    <source>
        <dbReference type="ARBA" id="ARBA00023242"/>
    </source>
</evidence>
<evidence type="ECO:0000256" key="4">
    <source>
        <dbReference type="ARBA" id="ARBA00023125"/>
    </source>
</evidence>
<dbReference type="CDD" id="cd12203">
    <property type="entry name" value="GT1"/>
    <property type="match status" value="2"/>
</dbReference>
<comment type="subcellular location">
    <subcellularLocation>
        <location evidence="1">Nucleus</location>
    </subcellularLocation>
</comment>
<dbReference type="PROSITE" id="PS50090">
    <property type="entry name" value="MYB_LIKE"/>
    <property type="match status" value="1"/>
</dbReference>
<dbReference type="FunFam" id="1.10.10.60:FF:000061">
    <property type="entry name" value="Trihelix transcription factor GT-2"/>
    <property type="match status" value="1"/>
</dbReference>
<evidence type="ECO:0000256" key="1">
    <source>
        <dbReference type="ARBA" id="ARBA00004123"/>
    </source>
</evidence>
<dbReference type="GO" id="GO:0005634">
    <property type="term" value="C:nucleus"/>
    <property type="evidence" value="ECO:0007669"/>
    <property type="project" value="UniProtKB-SubCell"/>
</dbReference>
<dbReference type="InterPro" id="IPR044822">
    <property type="entry name" value="Myb_DNA-bind_4"/>
</dbReference>
<dbReference type="STRING" id="3983.A0A2C9V3Q8"/>
<dbReference type="Gramene" id="Manes.10G055600.1.v8.1">
    <property type="protein sequence ID" value="Manes.10G055600.1.v8.1.CDS"/>
    <property type="gene ID" value="Manes.10G055600.v8.1"/>
</dbReference>